<organism evidence="3 4">
    <name type="scientific">Pontiella sulfatireligans</name>
    <dbReference type="NCBI Taxonomy" id="2750658"/>
    <lineage>
        <taxon>Bacteria</taxon>
        <taxon>Pseudomonadati</taxon>
        <taxon>Kiritimatiellota</taxon>
        <taxon>Kiritimatiellia</taxon>
        <taxon>Kiritimatiellales</taxon>
        <taxon>Pontiellaceae</taxon>
        <taxon>Pontiella</taxon>
    </lineage>
</organism>
<evidence type="ECO:0008006" key="5">
    <source>
        <dbReference type="Google" id="ProtNLM"/>
    </source>
</evidence>
<dbReference type="EMBL" id="CAAHFH010000001">
    <property type="protein sequence ID" value="VGO19972.1"/>
    <property type="molecule type" value="Genomic_DNA"/>
</dbReference>
<sequence length="595" mass="66555">MSAEKQIAKITSITIENFKGIGAPVTIPLKPITLMFGANSAGKSTVLQAILLMNDWLQRLGPDLDTLSLGGDKIHLGGFKQFVHRHDESKMVKIRVESSLVRKQQPFSPIDGKKLPCFPEVFKPSNQDDFATVDLNKLEDLQTCFVEIWFGRAYSEKRPYIVQYSVGLNGTWIVSRDIMFSVRLNPLHPVVVNISRQNDGLRKAITLSNIADRSFITAMSKICMEELLSSDFSPRKACIPSGWTVPYELQFSESEYYEAYKENPETFLKADIDERGITGVDLNPLAHLVSQLLLGVGETVSEALSKHIHIGPLRMVPETGRVEEWEKTCWFDGSQAWMEILKPRLGITKNDEMTEDEAVNKLVECLDWLASEREPDEYGALIKTGFFLEVVKLDYKVQCKNSQLLDVDGQWMQYLKGLSKKRGAKLIASQVAEILAEIKKAPVQREVVFLDASNTELRPIDLGTGVSQLMPILIGAVVGGGALSIEEPELHLHPAMQCDLADVFIIRANWGRVSILETHSEHIILRLLRRMRETAAGNAPEGKELTPDDVAVLYLEPASDGIRVTELRVDEEGGFVDEWPNGFFEEGFNEIIGGL</sequence>
<dbReference type="Pfam" id="PF13175">
    <property type="entry name" value="AAA_15"/>
    <property type="match status" value="2"/>
</dbReference>
<protein>
    <recommendedName>
        <fullName evidence="5">AAA domain-containing protein</fullName>
    </recommendedName>
</protein>
<dbReference type="InterPro" id="IPR027417">
    <property type="entry name" value="P-loop_NTPase"/>
</dbReference>
<evidence type="ECO:0000259" key="2">
    <source>
        <dbReference type="Pfam" id="PF13175"/>
    </source>
</evidence>
<evidence type="ECO:0000313" key="3">
    <source>
        <dbReference type="EMBL" id="VGO19972.1"/>
    </source>
</evidence>
<evidence type="ECO:0000259" key="1">
    <source>
        <dbReference type="Pfam" id="PF12476"/>
    </source>
</evidence>
<dbReference type="SUPFAM" id="SSF52540">
    <property type="entry name" value="P-loop containing nucleoside triphosphate hydrolases"/>
    <property type="match status" value="1"/>
</dbReference>
<feature type="domain" description="Endonuclease GajA/Old nuclease/RecF-like AAA" evidence="2">
    <location>
        <begin position="346"/>
        <end position="524"/>
    </location>
</feature>
<accession>A0A6C2UIC8</accession>
<dbReference type="PANTHER" id="PTHR43581">
    <property type="entry name" value="ATP/GTP PHOSPHATASE"/>
    <property type="match status" value="1"/>
</dbReference>
<dbReference type="PANTHER" id="PTHR43581:SF2">
    <property type="entry name" value="EXCINUCLEASE ATPASE SUBUNIT"/>
    <property type="match status" value="1"/>
</dbReference>
<dbReference type="RefSeq" id="WP_136061429.1">
    <property type="nucleotide sequence ID" value="NZ_CAAHFH010000001.1"/>
</dbReference>
<dbReference type="Gene3D" id="3.40.50.300">
    <property type="entry name" value="P-loop containing nucleotide triphosphate hydrolases"/>
    <property type="match status" value="1"/>
</dbReference>
<name>A0A6C2UIC8_9BACT</name>
<proteinExistence type="predicted"/>
<dbReference type="AlphaFoldDB" id="A0A6C2UIC8"/>
<gene>
    <name evidence="3" type="ORF">SCARR_02032</name>
</gene>
<feature type="domain" description="DUF3696" evidence="1">
    <location>
        <begin position="545"/>
        <end position="590"/>
    </location>
</feature>
<dbReference type="InterPro" id="IPR051396">
    <property type="entry name" value="Bact_Antivir_Def_Nuclease"/>
</dbReference>
<dbReference type="InterPro" id="IPR041685">
    <property type="entry name" value="AAA_GajA/Old/RecF-like"/>
</dbReference>
<evidence type="ECO:0000313" key="4">
    <source>
        <dbReference type="Proteomes" id="UP000346198"/>
    </source>
</evidence>
<dbReference type="InterPro" id="IPR022532">
    <property type="entry name" value="DUF3696"/>
</dbReference>
<keyword evidence="4" id="KW-1185">Reference proteome</keyword>
<feature type="domain" description="Endonuclease GajA/Old nuclease/RecF-like AAA" evidence="2">
    <location>
        <begin position="9"/>
        <end position="145"/>
    </location>
</feature>
<dbReference type="Proteomes" id="UP000346198">
    <property type="component" value="Unassembled WGS sequence"/>
</dbReference>
<reference evidence="3 4" key="1">
    <citation type="submission" date="2019-04" db="EMBL/GenBank/DDBJ databases">
        <authorList>
            <person name="Van Vliet M D."/>
        </authorList>
    </citation>
    <scope>NUCLEOTIDE SEQUENCE [LARGE SCALE GENOMIC DNA]</scope>
    <source>
        <strain evidence="3 4">F21</strain>
    </source>
</reference>
<dbReference type="Pfam" id="PF12476">
    <property type="entry name" value="DUF3696"/>
    <property type="match status" value="1"/>
</dbReference>